<sequence length="207" mass="23033">MIKNKLFAAISLLVATHLSHAYPRHDPNVYDNGNLWTITFHDDDSVNHNQWATQRICFTPYTLPAAGQTHIKGKWYSTSYPNWNGYYQQEGDEVKLLGNYANGVGNDGISFDIVTTGKSTTIGAGHWVEWRDSGWASPFHVFGNALLQRIGKCNVPHTPITKADLALLAREIKPRSLLTGGTAEFPIQQGQVPLQGTNKLETLFPLQ</sequence>
<protein>
    <submittedName>
        <fullName evidence="2">Uncharacterized protein</fullName>
    </submittedName>
</protein>
<dbReference type="OrthoDB" id="6287466at2"/>
<dbReference type="RefSeq" id="WP_087146950.1">
    <property type="nucleotide sequence ID" value="NZ_FUKJ01000190.1"/>
</dbReference>
<reference evidence="3" key="1">
    <citation type="submission" date="2017-02" db="EMBL/GenBank/DDBJ databases">
        <authorList>
            <person name="Daims H."/>
        </authorList>
    </citation>
    <scope>NUCLEOTIDE SEQUENCE [LARGE SCALE GENOMIC DNA]</scope>
</reference>
<dbReference type="AlphaFoldDB" id="A0A1R4H8A6"/>
<dbReference type="Proteomes" id="UP000195442">
    <property type="component" value="Unassembled WGS sequence"/>
</dbReference>
<name>A0A1R4H8A6_9GAMM</name>
<keyword evidence="1" id="KW-0732">Signal</keyword>
<organism evidence="2 3">
    <name type="scientific">Crenothrix polyspora</name>
    <dbReference type="NCBI Taxonomy" id="360316"/>
    <lineage>
        <taxon>Bacteria</taxon>
        <taxon>Pseudomonadati</taxon>
        <taxon>Pseudomonadota</taxon>
        <taxon>Gammaproteobacteria</taxon>
        <taxon>Methylococcales</taxon>
        <taxon>Crenotrichaceae</taxon>
        <taxon>Crenothrix</taxon>
    </lineage>
</organism>
<evidence type="ECO:0000313" key="3">
    <source>
        <dbReference type="Proteomes" id="UP000195442"/>
    </source>
</evidence>
<feature type="chain" id="PRO_5012526212" evidence="1">
    <location>
        <begin position="22"/>
        <end position="207"/>
    </location>
</feature>
<accession>A0A1R4H8A6</accession>
<keyword evidence="3" id="KW-1185">Reference proteome</keyword>
<evidence type="ECO:0000256" key="1">
    <source>
        <dbReference type="SAM" id="SignalP"/>
    </source>
</evidence>
<feature type="signal peptide" evidence="1">
    <location>
        <begin position="1"/>
        <end position="21"/>
    </location>
</feature>
<proteinExistence type="predicted"/>
<dbReference type="EMBL" id="FUKJ01000190">
    <property type="protein sequence ID" value="SJM92416.1"/>
    <property type="molecule type" value="Genomic_DNA"/>
</dbReference>
<evidence type="ECO:0000313" key="2">
    <source>
        <dbReference type="EMBL" id="SJM92416.1"/>
    </source>
</evidence>
<gene>
    <name evidence="2" type="ORF">CRENPOLYSF2_270025</name>
</gene>